<evidence type="ECO:0000256" key="3">
    <source>
        <dbReference type="ARBA" id="ARBA00022475"/>
    </source>
</evidence>
<sequence length="181" mass="20267">MSFLQPLRRLSDYVNQLAIVTCVACVLAMLGISFTAFAYKLATGASLSWTYSLARLFLPWIGFLSMTISLRYGEHVAMTLLVRSLPRWMTVIAAGFSLLAIGSFGALLLWYGWDYFQGTRQVYMVSDQIRIHGKFTAFVVPLSGAIILLHLVQGFALLEHFINDETAIDELIEMADAEERS</sequence>
<evidence type="ECO:0000313" key="12">
    <source>
        <dbReference type="Proteomes" id="UP000824248"/>
    </source>
</evidence>
<evidence type="ECO:0000259" key="10">
    <source>
        <dbReference type="Pfam" id="PF04290"/>
    </source>
</evidence>
<evidence type="ECO:0000256" key="5">
    <source>
        <dbReference type="ARBA" id="ARBA00022692"/>
    </source>
</evidence>
<dbReference type="GO" id="GO:0005886">
    <property type="term" value="C:plasma membrane"/>
    <property type="evidence" value="ECO:0007669"/>
    <property type="project" value="UniProtKB-SubCell"/>
</dbReference>
<keyword evidence="7 9" id="KW-0472">Membrane</keyword>
<dbReference type="InterPro" id="IPR007387">
    <property type="entry name" value="TRAP_DctQ"/>
</dbReference>
<comment type="subcellular location">
    <subcellularLocation>
        <location evidence="1 9">Cell inner membrane</location>
        <topology evidence="1 9">Multi-pass membrane protein</topology>
    </subcellularLocation>
</comment>
<feature type="transmembrane region" description="Helical" evidence="9">
    <location>
        <begin position="91"/>
        <end position="111"/>
    </location>
</feature>
<organism evidence="11 12">
    <name type="scientific">Candidatus Halomonas stercoripullorum</name>
    <dbReference type="NCBI Taxonomy" id="2838617"/>
    <lineage>
        <taxon>Bacteria</taxon>
        <taxon>Pseudomonadati</taxon>
        <taxon>Pseudomonadota</taxon>
        <taxon>Gammaproteobacteria</taxon>
        <taxon>Oceanospirillales</taxon>
        <taxon>Halomonadaceae</taxon>
        <taxon>Halomonas</taxon>
    </lineage>
</organism>
<evidence type="ECO:0000256" key="7">
    <source>
        <dbReference type="ARBA" id="ARBA00023136"/>
    </source>
</evidence>
<reference evidence="11" key="1">
    <citation type="journal article" date="2021" name="PeerJ">
        <title>Extensive microbial diversity within the chicken gut microbiome revealed by metagenomics and culture.</title>
        <authorList>
            <person name="Gilroy R."/>
            <person name="Ravi A."/>
            <person name="Getino M."/>
            <person name="Pursley I."/>
            <person name="Horton D.L."/>
            <person name="Alikhan N.F."/>
            <person name="Baker D."/>
            <person name="Gharbi K."/>
            <person name="Hall N."/>
            <person name="Watson M."/>
            <person name="Adriaenssens E.M."/>
            <person name="Foster-Nyarko E."/>
            <person name="Jarju S."/>
            <person name="Secka A."/>
            <person name="Antonio M."/>
            <person name="Oren A."/>
            <person name="Chaudhuri R.R."/>
            <person name="La Ragione R."/>
            <person name="Hildebrand F."/>
            <person name="Pallen M.J."/>
        </authorList>
    </citation>
    <scope>NUCLEOTIDE SEQUENCE</scope>
    <source>
        <strain evidence="11">1193</strain>
    </source>
</reference>
<protein>
    <recommendedName>
        <fullName evidence="9">TRAP transporter small permease protein</fullName>
    </recommendedName>
</protein>
<evidence type="ECO:0000256" key="9">
    <source>
        <dbReference type="RuleBase" id="RU369079"/>
    </source>
</evidence>
<feature type="transmembrane region" description="Helical" evidence="9">
    <location>
        <begin position="17"/>
        <end position="39"/>
    </location>
</feature>
<feature type="transmembrane region" description="Helical" evidence="9">
    <location>
        <begin position="51"/>
        <end position="70"/>
    </location>
</feature>
<dbReference type="EMBL" id="DXFC01000043">
    <property type="protein sequence ID" value="HIX60902.1"/>
    <property type="molecule type" value="Genomic_DNA"/>
</dbReference>
<dbReference type="GO" id="GO:0022857">
    <property type="term" value="F:transmembrane transporter activity"/>
    <property type="evidence" value="ECO:0007669"/>
    <property type="project" value="UniProtKB-UniRule"/>
</dbReference>
<dbReference type="AlphaFoldDB" id="A0A9D1WMN5"/>
<feature type="transmembrane region" description="Helical" evidence="9">
    <location>
        <begin position="131"/>
        <end position="152"/>
    </location>
</feature>
<dbReference type="GO" id="GO:0015740">
    <property type="term" value="P:C4-dicarboxylate transport"/>
    <property type="evidence" value="ECO:0007669"/>
    <property type="project" value="TreeGrafter"/>
</dbReference>
<dbReference type="Pfam" id="PF04290">
    <property type="entry name" value="DctQ"/>
    <property type="match status" value="1"/>
</dbReference>
<accession>A0A9D1WMN5</accession>
<comment type="function">
    <text evidence="9">Part of the tripartite ATP-independent periplasmic (TRAP) transport system.</text>
</comment>
<evidence type="ECO:0000256" key="6">
    <source>
        <dbReference type="ARBA" id="ARBA00022989"/>
    </source>
</evidence>
<evidence type="ECO:0000313" key="11">
    <source>
        <dbReference type="EMBL" id="HIX60902.1"/>
    </source>
</evidence>
<feature type="domain" description="Tripartite ATP-independent periplasmic transporters DctQ component" evidence="10">
    <location>
        <begin position="31"/>
        <end position="155"/>
    </location>
</feature>
<dbReference type="PANTHER" id="PTHR35011">
    <property type="entry name" value="2,3-DIKETO-L-GULONATE TRAP TRANSPORTER SMALL PERMEASE PROTEIN YIAM"/>
    <property type="match status" value="1"/>
</dbReference>
<evidence type="ECO:0000256" key="1">
    <source>
        <dbReference type="ARBA" id="ARBA00004429"/>
    </source>
</evidence>
<dbReference type="InterPro" id="IPR055348">
    <property type="entry name" value="DctQ"/>
</dbReference>
<comment type="caution">
    <text evidence="11">The sequence shown here is derived from an EMBL/GenBank/DDBJ whole genome shotgun (WGS) entry which is preliminary data.</text>
</comment>
<reference evidence="11" key="2">
    <citation type="submission" date="2021-04" db="EMBL/GenBank/DDBJ databases">
        <authorList>
            <person name="Gilroy R."/>
        </authorList>
    </citation>
    <scope>NUCLEOTIDE SEQUENCE</scope>
    <source>
        <strain evidence="11">1193</strain>
    </source>
</reference>
<evidence type="ECO:0000256" key="4">
    <source>
        <dbReference type="ARBA" id="ARBA00022519"/>
    </source>
</evidence>
<evidence type="ECO:0000256" key="8">
    <source>
        <dbReference type="ARBA" id="ARBA00038436"/>
    </source>
</evidence>
<comment type="similarity">
    <text evidence="8 9">Belongs to the TRAP transporter small permease family.</text>
</comment>
<keyword evidence="2 9" id="KW-0813">Transport</keyword>
<keyword evidence="6 9" id="KW-1133">Transmembrane helix</keyword>
<gene>
    <name evidence="11" type="ORF">H9854_01515</name>
</gene>
<proteinExistence type="inferred from homology"/>
<name>A0A9D1WMN5_9GAMM</name>
<keyword evidence="3" id="KW-1003">Cell membrane</keyword>
<comment type="subunit">
    <text evidence="9">The complex comprises the extracytoplasmic solute receptor protein and the two transmembrane proteins.</text>
</comment>
<dbReference type="Proteomes" id="UP000824248">
    <property type="component" value="Unassembled WGS sequence"/>
</dbReference>
<keyword evidence="4 9" id="KW-0997">Cell inner membrane</keyword>
<keyword evidence="5 9" id="KW-0812">Transmembrane</keyword>
<evidence type="ECO:0000256" key="2">
    <source>
        <dbReference type="ARBA" id="ARBA00022448"/>
    </source>
</evidence>
<dbReference type="PANTHER" id="PTHR35011:SF2">
    <property type="entry name" value="2,3-DIKETO-L-GULONATE TRAP TRANSPORTER SMALL PERMEASE PROTEIN YIAM"/>
    <property type="match status" value="1"/>
</dbReference>